<name>A0A1L9VYV8_ASPGL</name>
<keyword evidence="3" id="KW-1185">Reference proteome</keyword>
<sequence>MYPSEYSPTPAPQTGKPPEDSSPATKWTTLKPSRPSMRLPEAFRGFSVSLACPAPCGICPSVLRCGAVLHITYYITVALGFSTGNSLDQRVHVLYCSHEDQLRLAQCRDDQMTGGAVA</sequence>
<dbReference type="VEuPathDB" id="FungiDB:ASPGLDRAFT_41043"/>
<dbReference type="Proteomes" id="UP000184300">
    <property type="component" value="Unassembled WGS sequence"/>
</dbReference>
<dbReference type="EMBL" id="KV878888">
    <property type="protein sequence ID" value="OJJ89104.1"/>
    <property type="molecule type" value="Genomic_DNA"/>
</dbReference>
<gene>
    <name evidence="2" type="ORF">ASPGLDRAFT_41043</name>
</gene>
<dbReference type="GeneID" id="34461582"/>
<reference evidence="3" key="1">
    <citation type="journal article" date="2017" name="Genome Biol.">
        <title>Comparative genomics reveals high biological diversity and specific adaptations in the industrially and medically important fungal genus Aspergillus.</title>
        <authorList>
            <person name="de Vries R.P."/>
            <person name="Riley R."/>
            <person name="Wiebenga A."/>
            <person name="Aguilar-Osorio G."/>
            <person name="Amillis S."/>
            <person name="Uchima C.A."/>
            <person name="Anderluh G."/>
            <person name="Asadollahi M."/>
            <person name="Askin M."/>
            <person name="Barry K."/>
            <person name="Battaglia E."/>
            <person name="Bayram O."/>
            <person name="Benocci T."/>
            <person name="Braus-Stromeyer S.A."/>
            <person name="Caldana C."/>
            <person name="Canovas D."/>
            <person name="Cerqueira G.C."/>
            <person name="Chen F."/>
            <person name="Chen W."/>
            <person name="Choi C."/>
            <person name="Clum A."/>
            <person name="Dos Santos R.A."/>
            <person name="Damasio A.R."/>
            <person name="Diallinas G."/>
            <person name="Emri T."/>
            <person name="Fekete E."/>
            <person name="Flipphi M."/>
            <person name="Freyberg S."/>
            <person name="Gallo A."/>
            <person name="Gournas C."/>
            <person name="Habgood R."/>
            <person name="Hainaut M."/>
            <person name="Harispe M.L."/>
            <person name="Henrissat B."/>
            <person name="Hilden K.S."/>
            <person name="Hope R."/>
            <person name="Hossain A."/>
            <person name="Karabika E."/>
            <person name="Karaffa L."/>
            <person name="Karanyi Z."/>
            <person name="Krasevec N."/>
            <person name="Kuo A."/>
            <person name="Kusch H."/>
            <person name="LaButti K."/>
            <person name="Lagendijk E.L."/>
            <person name="Lapidus A."/>
            <person name="Levasseur A."/>
            <person name="Lindquist E."/>
            <person name="Lipzen A."/>
            <person name="Logrieco A.F."/>
            <person name="MacCabe A."/>
            <person name="Maekelae M.R."/>
            <person name="Malavazi I."/>
            <person name="Melin P."/>
            <person name="Meyer V."/>
            <person name="Mielnichuk N."/>
            <person name="Miskei M."/>
            <person name="Molnar A.P."/>
            <person name="Mule G."/>
            <person name="Ngan C.Y."/>
            <person name="Orejas M."/>
            <person name="Orosz E."/>
            <person name="Ouedraogo J.P."/>
            <person name="Overkamp K.M."/>
            <person name="Park H.-S."/>
            <person name="Perrone G."/>
            <person name="Piumi F."/>
            <person name="Punt P.J."/>
            <person name="Ram A.F."/>
            <person name="Ramon A."/>
            <person name="Rauscher S."/>
            <person name="Record E."/>
            <person name="Riano-Pachon D.M."/>
            <person name="Robert V."/>
            <person name="Roehrig J."/>
            <person name="Ruller R."/>
            <person name="Salamov A."/>
            <person name="Salih N.S."/>
            <person name="Samson R.A."/>
            <person name="Sandor E."/>
            <person name="Sanguinetti M."/>
            <person name="Schuetze T."/>
            <person name="Sepcic K."/>
            <person name="Shelest E."/>
            <person name="Sherlock G."/>
            <person name="Sophianopoulou V."/>
            <person name="Squina F.M."/>
            <person name="Sun H."/>
            <person name="Susca A."/>
            <person name="Todd R.B."/>
            <person name="Tsang A."/>
            <person name="Unkles S.E."/>
            <person name="van de Wiele N."/>
            <person name="van Rossen-Uffink D."/>
            <person name="Oliveira J.V."/>
            <person name="Vesth T.C."/>
            <person name="Visser J."/>
            <person name="Yu J.-H."/>
            <person name="Zhou M."/>
            <person name="Andersen M.R."/>
            <person name="Archer D.B."/>
            <person name="Baker S.E."/>
            <person name="Benoit I."/>
            <person name="Brakhage A.A."/>
            <person name="Braus G.H."/>
            <person name="Fischer R."/>
            <person name="Frisvad J.C."/>
            <person name="Goldman G.H."/>
            <person name="Houbraken J."/>
            <person name="Oakley B."/>
            <person name="Pocsi I."/>
            <person name="Scazzocchio C."/>
            <person name="Seiboth B."/>
            <person name="vanKuyk P.A."/>
            <person name="Wortman J."/>
            <person name="Dyer P.S."/>
            <person name="Grigoriev I.V."/>
        </authorList>
    </citation>
    <scope>NUCLEOTIDE SEQUENCE [LARGE SCALE GENOMIC DNA]</scope>
    <source>
        <strain evidence="3">CBS 516.65</strain>
    </source>
</reference>
<accession>A0A1L9VYV8</accession>
<organism evidence="2 3">
    <name type="scientific">Aspergillus glaucus CBS 516.65</name>
    <dbReference type="NCBI Taxonomy" id="1160497"/>
    <lineage>
        <taxon>Eukaryota</taxon>
        <taxon>Fungi</taxon>
        <taxon>Dikarya</taxon>
        <taxon>Ascomycota</taxon>
        <taxon>Pezizomycotina</taxon>
        <taxon>Eurotiomycetes</taxon>
        <taxon>Eurotiomycetidae</taxon>
        <taxon>Eurotiales</taxon>
        <taxon>Aspergillaceae</taxon>
        <taxon>Aspergillus</taxon>
        <taxon>Aspergillus subgen. Aspergillus</taxon>
    </lineage>
</organism>
<dbReference type="AlphaFoldDB" id="A0A1L9VYV8"/>
<dbReference type="RefSeq" id="XP_022405766.1">
    <property type="nucleotide sequence ID" value="XM_022545321.1"/>
</dbReference>
<evidence type="ECO:0000256" key="1">
    <source>
        <dbReference type="SAM" id="MobiDB-lite"/>
    </source>
</evidence>
<feature type="region of interest" description="Disordered" evidence="1">
    <location>
        <begin position="1"/>
        <end position="36"/>
    </location>
</feature>
<evidence type="ECO:0000313" key="2">
    <source>
        <dbReference type="EMBL" id="OJJ89104.1"/>
    </source>
</evidence>
<protein>
    <submittedName>
        <fullName evidence="2">Uncharacterized protein</fullName>
    </submittedName>
</protein>
<feature type="compositionally biased region" description="Polar residues" evidence="1">
    <location>
        <begin position="22"/>
        <end position="31"/>
    </location>
</feature>
<proteinExistence type="predicted"/>
<evidence type="ECO:0000313" key="3">
    <source>
        <dbReference type="Proteomes" id="UP000184300"/>
    </source>
</evidence>